<protein>
    <submittedName>
        <fullName evidence="4">DNA-protecting protein DprA</fullName>
    </submittedName>
</protein>
<evidence type="ECO:0000259" key="3">
    <source>
        <dbReference type="Pfam" id="PF17782"/>
    </source>
</evidence>
<sequence>MKKIPIDKDEVFYQLALSMVENVGVMSVKKLIRHFGTAREVFNLSSRELMQVPGMSLVRAGAISSFRDFDAVEKDFEFSEKKGVEVISFQDSNYPNRLTHCSDGPVVLFKKGPADLSAKRMVSIVGTRKITDYGMQVTRELIESMLPYNITVVSGLAYGVDIQAHKACLELGLPTVGVLAHGLDSVYPNSHTRFAKEMAEKGALVSEFSIGTIPDRENFPKRNRIVAGMTDATIVVESGISGGSIITANLAASYFRDVFAIPGRIHDPKSDGCNRLIKSNKAALLESAKDLEYIMGWTKAANAKPIQTKIFIDLKPEEEKLMDCLREKGRTQIDELSLATELPMSMVMVHLLTLELNGLVRSLPGKNYEVC</sequence>
<evidence type="ECO:0000259" key="2">
    <source>
        <dbReference type="Pfam" id="PF02481"/>
    </source>
</evidence>
<dbReference type="Pfam" id="PF17782">
    <property type="entry name" value="WHD_DprA"/>
    <property type="match status" value="1"/>
</dbReference>
<dbReference type="InterPro" id="IPR036388">
    <property type="entry name" value="WH-like_DNA-bd_sf"/>
</dbReference>
<dbReference type="SUPFAM" id="SSF102405">
    <property type="entry name" value="MCP/YpsA-like"/>
    <property type="match status" value="1"/>
</dbReference>
<dbReference type="PANTHER" id="PTHR43022:SF1">
    <property type="entry name" value="PROTEIN SMF"/>
    <property type="match status" value="1"/>
</dbReference>
<evidence type="ECO:0000313" key="5">
    <source>
        <dbReference type="Proteomes" id="UP000486602"/>
    </source>
</evidence>
<evidence type="ECO:0000313" key="4">
    <source>
        <dbReference type="EMBL" id="NEN21923.1"/>
    </source>
</evidence>
<dbReference type="InterPro" id="IPR003488">
    <property type="entry name" value="DprA"/>
</dbReference>
<dbReference type="GO" id="GO:0009294">
    <property type="term" value="P:DNA-mediated transformation"/>
    <property type="evidence" value="ECO:0007669"/>
    <property type="project" value="InterPro"/>
</dbReference>
<accession>A0A7K3WJU8</accession>
<dbReference type="InterPro" id="IPR010994">
    <property type="entry name" value="RuvA_2-like"/>
</dbReference>
<organism evidence="4 5">
    <name type="scientific">Cryomorpha ignava</name>
    <dbReference type="NCBI Taxonomy" id="101383"/>
    <lineage>
        <taxon>Bacteria</taxon>
        <taxon>Pseudomonadati</taxon>
        <taxon>Bacteroidota</taxon>
        <taxon>Flavobacteriia</taxon>
        <taxon>Flavobacteriales</taxon>
        <taxon>Cryomorphaceae</taxon>
        <taxon>Cryomorpha</taxon>
    </lineage>
</organism>
<dbReference type="Proteomes" id="UP000486602">
    <property type="component" value="Unassembled WGS sequence"/>
</dbReference>
<keyword evidence="5" id="KW-1185">Reference proteome</keyword>
<dbReference type="Pfam" id="PF02481">
    <property type="entry name" value="DNA_processg_A"/>
    <property type="match status" value="1"/>
</dbReference>
<comment type="similarity">
    <text evidence="1">Belongs to the DprA/Smf family.</text>
</comment>
<dbReference type="SUPFAM" id="SSF47781">
    <property type="entry name" value="RuvA domain 2-like"/>
    <property type="match status" value="1"/>
</dbReference>
<dbReference type="AlphaFoldDB" id="A0A7K3WJU8"/>
<feature type="domain" description="DprA winged helix" evidence="3">
    <location>
        <begin position="314"/>
        <end position="366"/>
    </location>
</feature>
<proteinExistence type="inferred from homology"/>
<dbReference type="InterPro" id="IPR041614">
    <property type="entry name" value="DprA_WH"/>
</dbReference>
<dbReference type="Gene3D" id="3.40.50.450">
    <property type="match status" value="1"/>
</dbReference>
<dbReference type="InterPro" id="IPR057666">
    <property type="entry name" value="DrpA_SLOG"/>
</dbReference>
<dbReference type="PANTHER" id="PTHR43022">
    <property type="entry name" value="PROTEIN SMF"/>
    <property type="match status" value="1"/>
</dbReference>
<feature type="domain" description="Smf/DprA SLOG" evidence="2">
    <location>
        <begin position="86"/>
        <end position="291"/>
    </location>
</feature>
<gene>
    <name evidence="4" type="primary">dprA</name>
    <name evidence="4" type="ORF">G3O08_00200</name>
</gene>
<reference evidence="4 5" key="1">
    <citation type="submission" date="2020-02" db="EMBL/GenBank/DDBJ databases">
        <title>Out from the shadows clarifying the taxonomy of the family Cryomorphaceae and related taxa by utilizing the GTDB taxonomic framework.</title>
        <authorList>
            <person name="Bowman J.P."/>
        </authorList>
    </citation>
    <scope>NUCLEOTIDE SEQUENCE [LARGE SCALE GENOMIC DNA]</scope>
    <source>
        <strain evidence="4 5">QSSC 1-22</strain>
    </source>
</reference>
<evidence type="ECO:0000256" key="1">
    <source>
        <dbReference type="ARBA" id="ARBA00006525"/>
    </source>
</evidence>
<dbReference type="NCBIfam" id="TIGR00732">
    <property type="entry name" value="dprA"/>
    <property type="match status" value="1"/>
</dbReference>
<dbReference type="Gene3D" id="1.10.10.10">
    <property type="entry name" value="Winged helix-like DNA-binding domain superfamily/Winged helix DNA-binding domain"/>
    <property type="match status" value="1"/>
</dbReference>
<comment type="caution">
    <text evidence="4">The sequence shown here is derived from an EMBL/GenBank/DDBJ whole genome shotgun (WGS) entry which is preliminary data.</text>
</comment>
<dbReference type="RefSeq" id="WP_163282649.1">
    <property type="nucleotide sequence ID" value="NZ_JAAGVY010000001.1"/>
</dbReference>
<dbReference type="EMBL" id="JAAGVY010000001">
    <property type="protein sequence ID" value="NEN21923.1"/>
    <property type="molecule type" value="Genomic_DNA"/>
</dbReference>
<name>A0A7K3WJU8_9FLAO</name>